<feature type="chain" id="PRO_5040738971" evidence="1">
    <location>
        <begin position="18"/>
        <end position="146"/>
    </location>
</feature>
<evidence type="ECO:0000256" key="1">
    <source>
        <dbReference type="SAM" id="SignalP"/>
    </source>
</evidence>
<reference evidence="2" key="1">
    <citation type="submission" date="2021-02" db="EMBL/GenBank/DDBJ databases">
        <title>Comparative genomics reveals that relaxation of natural selection precedes convergent phenotypic evolution of cavefish.</title>
        <authorList>
            <person name="Peng Z."/>
        </authorList>
    </citation>
    <scope>NUCLEOTIDE SEQUENCE</scope>
    <source>
        <tissue evidence="2">Muscle</tissue>
    </source>
</reference>
<evidence type="ECO:0000313" key="2">
    <source>
        <dbReference type="EMBL" id="KAI7808682.1"/>
    </source>
</evidence>
<feature type="signal peptide" evidence="1">
    <location>
        <begin position="1"/>
        <end position="17"/>
    </location>
</feature>
<protein>
    <submittedName>
        <fullName evidence="2">Uncharacterized protein</fullName>
    </submittedName>
</protein>
<accession>A0A9W7WUD1</accession>
<keyword evidence="1" id="KW-0732">Signal</keyword>
<sequence>MKLLYWTFCYCMFSASGGPLTALQTGCINVRVVSEQLLILEGDKEYEPTAEGADLEDTDAFFLAHIYYLEPLLAKITGAISMHKAALSNKSRGMPGVSLAACGVYSSTLDDNLRCSDKQSKCSFSGNDCGQYPSLRWEPLLTPALS</sequence>
<dbReference type="Proteomes" id="UP001059041">
    <property type="component" value="Linkage Group LG6"/>
</dbReference>
<proteinExistence type="predicted"/>
<dbReference type="AlphaFoldDB" id="A0A9W7WUD1"/>
<organism evidence="2 3">
    <name type="scientific">Triplophysa rosa</name>
    <name type="common">Cave loach</name>
    <dbReference type="NCBI Taxonomy" id="992332"/>
    <lineage>
        <taxon>Eukaryota</taxon>
        <taxon>Metazoa</taxon>
        <taxon>Chordata</taxon>
        <taxon>Craniata</taxon>
        <taxon>Vertebrata</taxon>
        <taxon>Euteleostomi</taxon>
        <taxon>Actinopterygii</taxon>
        <taxon>Neopterygii</taxon>
        <taxon>Teleostei</taxon>
        <taxon>Ostariophysi</taxon>
        <taxon>Cypriniformes</taxon>
        <taxon>Nemacheilidae</taxon>
        <taxon>Triplophysa</taxon>
    </lineage>
</organism>
<gene>
    <name evidence="2" type="ORF">IRJ41_011469</name>
</gene>
<evidence type="ECO:0000313" key="3">
    <source>
        <dbReference type="Proteomes" id="UP001059041"/>
    </source>
</evidence>
<comment type="caution">
    <text evidence="2">The sequence shown here is derived from an EMBL/GenBank/DDBJ whole genome shotgun (WGS) entry which is preliminary data.</text>
</comment>
<name>A0A9W7WUD1_TRIRA</name>
<keyword evidence="3" id="KW-1185">Reference proteome</keyword>
<dbReference type="EMBL" id="JAFHDT010000006">
    <property type="protein sequence ID" value="KAI7808682.1"/>
    <property type="molecule type" value="Genomic_DNA"/>
</dbReference>